<dbReference type="InterPro" id="IPR016071">
    <property type="entry name" value="Staphylococal_nuclease_OB-fold"/>
</dbReference>
<dbReference type="PROSITE" id="PS50830">
    <property type="entry name" value="TNASE_3"/>
    <property type="match status" value="1"/>
</dbReference>
<dbReference type="Gene3D" id="2.40.50.90">
    <property type="match status" value="1"/>
</dbReference>
<evidence type="ECO:0000256" key="1">
    <source>
        <dbReference type="ARBA" id="ARBA00022722"/>
    </source>
</evidence>
<dbReference type="AlphaFoldDB" id="A0A6J7KJC6"/>
<dbReference type="InterPro" id="IPR035437">
    <property type="entry name" value="SNase_OB-fold_sf"/>
</dbReference>
<dbReference type="GO" id="GO:0016787">
    <property type="term" value="F:hydrolase activity"/>
    <property type="evidence" value="ECO:0007669"/>
    <property type="project" value="UniProtKB-KW"/>
</dbReference>
<proteinExistence type="predicted"/>
<reference evidence="5" key="1">
    <citation type="submission" date="2020-05" db="EMBL/GenBank/DDBJ databases">
        <authorList>
            <person name="Chiriac C."/>
            <person name="Salcher M."/>
            <person name="Ghai R."/>
            <person name="Kavagutti S V."/>
        </authorList>
    </citation>
    <scope>NUCLEOTIDE SEQUENCE</scope>
</reference>
<keyword evidence="2" id="KW-0255">Endonuclease</keyword>
<feature type="domain" description="TNase-like" evidence="4">
    <location>
        <begin position="52"/>
        <end position="189"/>
    </location>
</feature>
<accession>A0A6J7KJC6</accession>
<evidence type="ECO:0000256" key="2">
    <source>
        <dbReference type="ARBA" id="ARBA00022759"/>
    </source>
</evidence>
<keyword evidence="1" id="KW-0540">Nuclease</keyword>
<organism evidence="5">
    <name type="scientific">freshwater metagenome</name>
    <dbReference type="NCBI Taxonomy" id="449393"/>
    <lineage>
        <taxon>unclassified sequences</taxon>
        <taxon>metagenomes</taxon>
        <taxon>ecological metagenomes</taxon>
    </lineage>
</organism>
<gene>
    <name evidence="5" type="ORF">UFOPK3564_03678</name>
</gene>
<dbReference type="SMART" id="SM00318">
    <property type="entry name" value="SNc"/>
    <property type="match status" value="1"/>
</dbReference>
<dbReference type="Pfam" id="PF00565">
    <property type="entry name" value="SNase"/>
    <property type="match status" value="1"/>
</dbReference>
<evidence type="ECO:0000259" key="4">
    <source>
        <dbReference type="PROSITE" id="PS50830"/>
    </source>
</evidence>
<dbReference type="GO" id="GO:0004519">
    <property type="term" value="F:endonuclease activity"/>
    <property type="evidence" value="ECO:0007669"/>
    <property type="project" value="UniProtKB-KW"/>
</dbReference>
<evidence type="ECO:0000313" key="5">
    <source>
        <dbReference type="EMBL" id="CAB4954402.1"/>
    </source>
</evidence>
<dbReference type="SUPFAM" id="SSF50199">
    <property type="entry name" value="Staphylococcal nuclease"/>
    <property type="match status" value="1"/>
</dbReference>
<dbReference type="EMBL" id="CAFBMK010000381">
    <property type="protein sequence ID" value="CAB4954402.1"/>
    <property type="molecule type" value="Genomic_DNA"/>
</dbReference>
<evidence type="ECO:0000256" key="3">
    <source>
        <dbReference type="ARBA" id="ARBA00022801"/>
    </source>
</evidence>
<dbReference type="PANTHER" id="PTHR12302:SF3">
    <property type="entry name" value="SERINE_THREONINE-PROTEIN KINASE 31"/>
    <property type="match status" value="1"/>
</dbReference>
<protein>
    <submittedName>
        <fullName evidence="5">Unannotated protein</fullName>
    </submittedName>
</protein>
<keyword evidence="3" id="KW-0378">Hydrolase</keyword>
<dbReference type="PANTHER" id="PTHR12302">
    <property type="entry name" value="EBNA2 BINDING PROTEIN P100"/>
    <property type="match status" value="1"/>
</dbReference>
<sequence>MRAAPPRPGPPPALVVVLAAVAGGFGATRLWPPGPAAPGGVAGRAVAALAVPGARARVVGTVDGDTARIAFRDDAGRATVTVRYLGVDTPETKHPDRGVECFGPEASHRNRDWATGRLVRVRFDVERVDPYGRLLAALTPEGWRRSLSERLVAEGLGRVLVIAPNGVDAPRLRRVQERARRAGRGQWGSCGNALPSGT</sequence>
<name>A0A6J7KJC6_9ZZZZ</name>